<proteinExistence type="predicted"/>
<dbReference type="HOGENOM" id="CLU_3016156_0_0_1"/>
<organism evidence="2">
    <name type="scientific">Caenorhabditis brenneri</name>
    <name type="common">Nematode worm</name>
    <dbReference type="NCBI Taxonomy" id="135651"/>
    <lineage>
        <taxon>Eukaryota</taxon>
        <taxon>Metazoa</taxon>
        <taxon>Ecdysozoa</taxon>
        <taxon>Nematoda</taxon>
        <taxon>Chromadorea</taxon>
        <taxon>Rhabditida</taxon>
        <taxon>Rhabditina</taxon>
        <taxon>Rhabditomorpha</taxon>
        <taxon>Rhabditoidea</taxon>
        <taxon>Rhabditidae</taxon>
        <taxon>Peloderinae</taxon>
        <taxon>Caenorhabditis</taxon>
    </lineage>
</organism>
<dbReference type="InParanoid" id="G0N851"/>
<accession>G0N851</accession>
<dbReference type="EMBL" id="GL379849">
    <property type="protein sequence ID" value="EGT55117.1"/>
    <property type="molecule type" value="Genomic_DNA"/>
</dbReference>
<dbReference type="Proteomes" id="UP000008068">
    <property type="component" value="Unassembled WGS sequence"/>
</dbReference>
<evidence type="ECO:0000313" key="2">
    <source>
        <dbReference type="Proteomes" id="UP000008068"/>
    </source>
</evidence>
<gene>
    <name evidence="1" type="ORF">CAEBREN_09536</name>
</gene>
<keyword evidence="2" id="KW-1185">Reference proteome</keyword>
<name>G0N851_CAEBE</name>
<protein>
    <submittedName>
        <fullName evidence="1">Uncharacterized protein</fullName>
    </submittedName>
</protein>
<dbReference type="AlphaFoldDB" id="G0N851"/>
<evidence type="ECO:0000313" key="1">
    <source>
        <dbReference type="EMBL" id="EGT55117.1"/>
    </source>
</evidence>
<reference evidence="2" key="1">
    <citation type="submission" date="2011-07" db="EMBL/GenBank/DDBJ databases">
        <authorList>
            <consortium name="Caenorhabditis brenneri Sequencing and Analysis Consortium"/>
            <person name="Wilson R.K."/>
        </authorList>
    </citation>
    <scope>NUCLEOTIDE SEQUENCE [LARGE SCALE GENOMIC DNA]</scope>
    <source>
        <strain evidence="2">PB2801</strain>
    </source>
</reference>
<sequence length="56" mass="6197">MEKKSPSFLCSIFGHFHTRKIPKSHEIIQIFSSLCCFSHSSSAFIQGLIALGGTLK</sequence>